<accession>A0A0C2FEX0</accession>
<dbReference type="VEuPathDB" id="FungiDB:SPBR_07715"/>
<sequence length="286" mass="31443">MADELNHNGINSMDSVIPVPGANSVAGGDNSGSDKSDASDVTVTPGSLSPGGLRLVARDASPESNSAGPAPNPDQLASQFYAERMSMDHPDDPLDRFAPSPGSDDVFLPQPVGAHDAGDRCPYDLPECCEPFADGVEGSAMFGLFFLACFDVYVTAVLLKTRGELLTLFLIRYIVQPVLLAFLLGIQLLFYYFLFYHVLVKELIPYSFPNELAWCRSMIAKGNNMFNRRMATFNIGTNWFRNYKNRFRRARNAAVETPRNWFNAVFARQGPAAPAHEEIEMEAVSG</sequence>
<dbReference type="HOGENOM" id="CLU_084853_0_0_1"/>
<keyword evidence="2" id="KW-0472">Membrane</keyword>
<dbReference type="EMBL" id="AWTV01000009">
    <property type="protein sequence ID" value="KIH89633.1"/>
    <property type="molecule type" value="Genomic_DNA"/>
</dbReference>
<proteinExistence type="predicted"/>
<dbReference type="Proteomes" id="UP000031575">
    <property type="component" value="Unassembled WGS sequence"/>
</dbReference>
<dbReference type="GeneID" id="63680890"/>
<name>A0A0C2FEX0_9PEZI</name>
<evidence type="ECO:0000313" key="4">
    <source>
        <dbReference type="Proteomes" id="UP000031575"/>
    </source>
</evidence>
<keyword evidence="2" id="KW-0812">Transmembrane</keyword>
<gene>
    <name evidence="3" type="ORF">SPBR_07715</name>
</gene>
<protein>
    <submittedName>
        <fullName evidence="3">Uncharacterized protein</fullName>
    </submittedName>
</protein>
<evidence type="ECO:0000313" key="3">
    <source>
        <dbReference type="EMBL" id="KIH89633.1"/>
    </source>
</evidence>
<evidence type="ECO:0000256" key="1">
    <source>
        <dbReference type="SAM" id="MobiDB-lite"/>
    </source>
</evidence>
<dbReference type="RefSeq" id="XP_040617643.1">
    <property type="nucleotide sequence ID" value="XM_040765969.1"/>
</dbReference>
<dbReference type="OrthoDB" id="10303851at2759"/>
<reference evidence="3 4" key="1">
    <citation type="journal article" date="2014" name="BMC Genomics">
        <title>Comparative genomics of the major fungal agents of human and animal Sporotrichosis: Sporothrix schenckii and Sporothrix brasiliensis.</title>
        <authorList>
            <person name="Teixeira M.M."/>
            <person name="de Almeida L.G."/>
            <person name="Kubitschek-Barreira P."/>
            <person name="Alves F.L."/>
            <person name="Kioshima E.S."/>
            <person name="Abadio A.K."/>
            <person name="Fernandes L."/>
            <person name="Derengowski L.S."/>
            <person name="Ferreira K.S."/>
            <person name="Souza R.C."/>
            <person name="Ruiz J.C."/>
            <person name="de Andrade N.C."/>
            <person name="Paes H.C."/>
            <person name="Nicola A.M."/>
            <person name="Albuquerque P."/>
            <person name="Gerber A.L."/>
            <person name="Martins V.P."/>
            <person name="Peconick L.D."/>
            <person name="Neto A.V."/>
            <person name="Chaucanez C.B."/>
            <person name="Silva P.A."/>
            <person name="Cunha O.L."/>
            <person name="de Oliveira F.F."/>
            <person name="dos Santos T.C."/>
            <person name="Barros A.L."/>
            <person name="Soares M.A."/>
            <person name="de Oliveira L.M."/>
            <person name="Marini M.M."/>
            <person name="Villalobos-Duno H."/>
            <person name="Cunha M.M."/>
            <person name="de Hoog S."/>
            <person name="da Silveira J.F."/>
            <person name="Henrissat B."/>
            <person name="Nino-Vega G.A."/>
            <person name="Cisalpino P.S."/>
            <person name="Mora-Montes H.M."/>
            <person name="Almeida S.R."/>
            <person name="Stajich J.E."/>
            <person name="Lopes-Bezerra L.M."/>
            <person name="Vasconcelos A.T."/>
            <person name="Felipe M.S."/>
        </authorList>
    </citation>
    <scope>NUCLEOTIDE SEQUENCE [LARGE SCALE GENOMIC DNA]</scope>
    <source>
        <strain evidence="3 4">5110</strain>
    </source>
</reference>
<feature type="transmembrane region" description="Helical" evidence="2">
    <location>
        <begin position="171"/>
        <end position="194"/>
    </location>
</feature>
<dbReference type="AlphaFoldDB" id="A0A0C2FEX0"/>
<organism evidence="3 4">
    <name type="scientific">Sporothrix brasiliensis 5110</name>
    <dbReference type="NCBI Taxonomy" id="1398154"/>
    <lineage>
        <taxon>Eukaryota</taxon>
        <taxon>Fungi</taxon>
        <taxon>Dikarya</taxon>
        <taxon>Ascomycota</taxon>
        <taxon>Pezizomycotina</taxon>
        <taxon>Sordariomycetes</taxon>
        <taxon>Sordariomycetidae</taxon>
        <taxon>Ophiostomatales</taxon>
        <taxon>Ophiostomataceae</taxon>
        <taxon>Sporothrix</taxon>
    </lineage>
</organism>
<keyword evidence="4" id="KW-1185">Reference proteome</keyword>
<feature type="region of interest" description="Disordered" evidence="1">
    <location>
        <begin position="1"/>
        <end position="75"/>
    </location>
</feature>
<comment type="caution">
    <text evidence="3">The sequence shown here is derived from an EMBL/GenBank/DDBJ whole genome shotgun (WGS) entry which is preliminary data.</text>
</comment>
<feature type="transmembrane region" description="Helical" evidence="2">
    <location>
        <begin position="140"/>
        <end position="159"/>
    </location>
</feature>
<keyword evidence="2" id="KW-1133">Transmembrane helix</keyword>
<evidence type="ECO:0000256" key="2">
    <source>
        <dbReference type="SAM" id="Phobius"/>
    </source>
</evidence>